<reference evidence="2" key="2">
    <citation type="journal article" date="2012" name="FEMS Microbiol. Lett.">
        <title>The nonribosomal peptide and polyketide synthetic gene clusters in two strains of entomopathogenic fungi in Cordyceps.</title>
        <authorList>
            <person name="Wang W.J."/>
            <person name="Vogel H."/>
            <person name="Yao Y.J."/>
            <person name="Ping L."/>
        </authorList>
    </citation>
    <scope>NUCLEOTIDE SEQUENCE</scope>
    <source>
        <strain evidence="2">HMAS1630</strain>
    </source>
</reference>
<dbReference type="VEuPathDB" id="FungiDB:CCM_09043"/>
<gene>
    <name evidence="2" type="primary">CMK7</name>
</gene>
<dbReference type="VEuPathDB" id="FungiDB:A9K55_006974"/>
<feature type="region of interest" description="Disordered" evidence="1">
    <location>
        <begin position="1"/>
        <end position="21"/>
    </location>
</feature>
<dbReference type="InterPro" id="IPR011009">
    <property type="entry name" value="Kinase-like_dom_sf"/>
</dbReference>
<dbReference type="Gene3D" id="3.30.200.20">
    <property type="entry name" value="Phosphorylase Kinase, domain 1"/>
    <property type="match status" value="1"/>
</dbReference>
<name>J3S8A8_CORMI</name>
<protein>
    <submittedName>
        <fullName evidence="2">Protein kinase</fullName>
    </submittedName>
</protein>
<keyword evidence="2" id="KW-0808">Transferase</keyword>
<evidence type="ECO:0000256" key="1">
    <source>
        <dbReference type="SAM" id="MobiDB-lite"/>
    </source>
</evidence>
<reference evidence="2" key="1">
    <citation type="submission" date="2011-06" db="EMBL/GenBank/DDBJ databases">
        <title>Characterization of a highly pathogenic TSV isolate from Colombia.</title>
        <authorList>
            <person name="Aranguren L.F."/>
            <person name="Tang K."/>
        </authorList>
    </citation>
    <scope>NUCLEOTIDE SEQUENCE</scope>
    <source>
        <strain evidence="2">HMAS1630</strain>
    </source>
</reference>
<proteinExistence type="predicted"/>
<keyword evidence="2" id="KW-0418">Kinase</keyword>
<evidence type="ECO:0000313" key="2">
    <source>
        <dbReference type="EMBL" id="AFK23407.1"/>
    </source>
</evidence>
<feature type="compositionally biased region" description="Low complexity" evidence="1">
    <location>
        <begin position="11"/>
        <end position="21"/>
    </location>
</feature>
<organism evidence="2">
    <name type="scientific">Cordyceps militaris</name>
    <name type="common">Caterpillar fungus</name>
    <name type="synonym">Clavaria militaris</name>
    <dbReference type="NCBI Taxonomy" id="73501"/>
    <lineage>
        <taxon>Eukaryota</taxon>
        <taxon>Fungi</taxon>
        <taxon>Dikarya</taxon>
        <taxon>Ascomycota</taxon>
        <taxon>Pezizomycotina</taxon>
        <taxon>Sordariomycetes</taxon>
        <taxon>Hypocreomycetidae</taxon>
        <taxon>Hypocreales</taxon>
        <taxon>Cordycipitaceae</taxon>
        <taxon>Cordyceps</taxon>
    </lineage>
</organism>
<dbReference type="EMBL" id="JN121124">
    <property type="protein sequence ID" value="AFK23407.1"/>
    <property type="molecule type" value="Genomic_DNA"/>
</dbReference>
<dbReference type="AlphaFoldDB" id="J3S8A8"/>
<accession>J3S8A8</accession>
<sequence>MFCLPHPHNHPPLSSYPSHPIPAKSTLRLDRDFADMDDSFPKTDQLDQFLYTGTDGYVENLTRYKRNGLHPILLGDILPKPGTCVGNPDGEPRYRVLLKLGFGGFATVWLARDLERIIQLLDVFTIQGPNGFHECLVTEVVSSLNNLYVVDHCSSDTLEQFSEDQITEYFANPEVIPVVPRDASFPLSSVPPYVTPCVSIAEFLKLMKCFPIYQIMSGDELICTRGSLNDYLLRAVRLGGPPPDTWPDISNVENGHENGMMHLHAPLLLQRLKHSDKQAPRTSTAEMRPGINARLEVVGVTGKCPCF</sequence>
<dbReference type="SUPFAM" id="SSF56112">
    <property type="entry name" value="Protein kinase-like (PK-like)"/>
    <property type="match status" value="1"/>
</dbReference>
<dbReference type="GO" id="GO:0016301">
    <property type="term" value="F:kinase activity"/>
    <property type="evidence" value="ECO:0007669"/>
    <property type="project" value="UniProtKB-KW"/>
</dbReference>